<sequence length="81" mass="9044">MQKQQEYNVYLFLKDFETAGEDTANWSGVKDQHALHTAIHDAKAHGLASGISSTLEQGNTTIQFNNPQITTLGEKFLRAHE</sequence>
<evidence type="ECO:0000313" key="1">
    <source>
        <dbReference type="EMBL" id="RUS57477.1"/>
    </source>
</evidence>
<dbReference type="AlphaFoldDB" id="A0A433RW04"/>
<comment type="caution">
    <text evidence="1">The sequence shown here is derived from an EMBL/GenBank/DDBJ whole genome shotgun (WGS) entry which is preliminary data.</text>
</comment>
<dbReference type="Proteomes" id="UP000288623">
    <property type="component" value="Unassembled WGS sequence"/>
</dbReference>
<dbReference type="OrthoDB" id="9888147at2"/>
<evidence type="ECO:0000313" key="2">
    <source>
        <dbReference type="Proteomes" id="UP000288623"/>
    </source>
</evidence>
<organism evidence="1 2">
    <name type="scientific">Candidatus Kurthia intestinigallinarum</name>
    <dbReference type="NCBI Taxonomy" id="1562256"/>
    <lineage>
        <taxon>Bacteria</taxon>
        <taxon>Bacillati</taxon>
        <taxon>Bacillota</taxon>
        <taxon>Bacilli</taxon>
        <taxon>Bacillales</taxon>
        <taxon>Caryophanaceae</taxon>
        <taxon>Kurthia</taxon>
    </lineage>
</organism>
<reference evidence="1 2" key="1">
    <citation type="submission" date="2014-11" db="EMBL/GenBank/DDBJ databases">
        <title>Genome sequence and analysis of novel Kurthia sp.</title>
        <authorList>
            <person name="Lawson J.N."/>
            <person name="Gonzalez J.E."/>
            <person name="Rinauldi L."/>
            <person name="Xuan Z."/>
            <person name="Firman A."/>
            <person name="Shaddox L."/>
            <person name="Trudeau A."/>
            <person name="Shah S."/>
            <person name="Reiman D."/>
        </authorList>
    </citation>
    <scope>NUCLEOTIDE SEQUENCE [LARGE SCALE GENOMIC DNA]</scope>
    <source>
        <strain evidence="1 2">3B1D</strain>
    </source>
</reference>
<gene>
    <name evidence="1" type="ORF">QI30_05625</name>
</gene>
<accession>A0A433RW04</accession>
<protein>
    <submittedName>
        <fullName evidence="1">Uncharacterized protein</fullName>
    </submittedName>
</protein>
<proteinExistence type="predicted"/>
<keyword evidence="2" id="KW-1185">Reference proteome</keyword>
<name>A0A433RW04_9BACL</name>
<dbReference type="RefSeq" id="WP_126989959.1">
    <property type="nucleotide sequence ID" value="NZ_JTFC01000024.1"/>
</dbReference>
<dbReference type="EMBL" id="JTFC01000024">
    <property type="protein sequence ID" value="RUS57477.1"/>
    <property type="molecule type" value="Genomic_DNA"/>
</dbReference>